<sequence length="68" mass="8216">MDVDPKIALARKNQEELEKFENTPFLNKVRNLYLTRARQEKYYTVSTDDIIEFVQEKIQKIVLDKLKR</sequence>
<comment type="caution">
    <text evidence="1">The sequence shown here is derived from an EMBL/GenBank/DDBJ whole genome shotgun (WGS) entry which is preliminary data.</text>
</comment>
<dbReference type="Gene3D" id="3.40.50.300">
    <property type="entry name" value="P-loop containing nucleotide triphosphate hydrolases"/>
    <property type="match status" value="1"/>
</dbReference>
<accession>X1BAW9</accession>
<proteinExistence type="predicted"/>
<dbReference type="InterPro" id="IPR027417">
    <property type="entry name" value="P-loop_NTPase"/>
</dbReference>
<dbReference type="AlphaFoldDB" id="X1BAW9"/>
<gene>
    <name evidence="1" type="ORF">S01H4_31557</name>
</gene>
<reference evidence="1" key="1">
    <citation type="journal article" date="2014" name="Front. Microbiol.">
        <title>High frequency of phylogenetically diverse reductive dehalogenase-homologous genes in deep subseafloor sedimentary metagenomes.</title>
        <authorList>
            <person name="Kawai M."/>
            <person name="Futagami T."/>
            <person name="Toyoda A."/>
            <person name="Takaki Y."/>
            <person name="Nishi S."/>
            <person name="Hori S."/>
            <person name="Arai W."/>
            <person name="Tsubouchi T."/>
            <person name="Morono Y."/>
            <person name="Uchiyama I."/>
            <person name="Ito T."/>
            <person name="Fujiyama A."/>
            <person name="Inagaki F."/>
            <person name="Takami H."/>
        </authorList>
    </citation>
    <scope>NUCLEOTIDE SEQUENCE</scope>
    <source>
        <strain evidence="1">Expedition CK06-06</strain>
    </source>
</reference>
<protein>
    <submittedName>
        <fullName evidence="1">Uncharacterized protein</fullName>
    </submittedName>
</protein>
<dbReference type="EMBL" id="BART01016405">
    <property type="protein sequence ID" value="GAG81288.1"/>
    <property type="molecule type" value="Genomic_DNA"/>
</dbReference>
<name>X1BAW9_9ZZZZ</name>
<evidence type="ECO:0000313" key="1">
    <source>
        <dbReference type="EMBL" id="GAG81288.1"/>
    </source>
</evidence>
<organism evidence="1">
    <name type="scientific">marine sediment metagenome</name>
    <dbReference type="NCBI Taxonomy" id="412755"/>
    <lineage>
        <taxon>unclassified sequences</taxon>
        <taxon>metagenomes</taxon>
        <taxon>ecological metagenomes</taxon>
    </lineage>
</organism>